<keyword evidence="1" id="KW-0812">Transmembrane</keyword>
<organism evidence="2 3">
    <name type="scientific">Sphingomonas gellani</name>
    <dbReference type="NCBI Taxonomy" id="1166340"/>
    <lineage>
        <taxon>Bacteria</taxon>
        <taxon>Pseudomonadati</taxon>
        <taxon>Pseudomonadota</taxon>
        <taxon>Alphaproteobacteria</taxon>
        <taxon>Sphingomonadales</taxon>
        <taxon>Sphingomonadaceae</taxon>
        <taxon>Sphingomonas</taxon>
    </lineage>
</organism>
<dbReference type="InterPro" id="IPR029016">
    <property type="entry name" value="GAF-like_dom_sf"/>
</dbReference>
<protein>
    <submittedName>
        <fullName evidence="2">Uncharacterized protein</fullName>
    </submittedName>
</protein>
<accession>A0A1H8HYH6</accession>
<proteinExistence type="predicted"/>
<dbReference type="Gene3D" id="3.30.450.40">
    <property type="match status" value="1"/>
</dbReference>
<gene>
    <name evidence="2" type="ORF">SAMN05192583_3155</name>
</gene>
<reference evidence="3" key="1">
    <citation type="submission" date="2016-10" db="EMBL/GenBank/DDBJ databases">
        <authorList>
            <person name="Varghese N."/>
            <person name="Submissions S."/>
        </authorList>
    </citation>
    <scope>NUCLEOTIDE SEQUENCE [LARGE SCALE GENOMIC DNA]</scope>
    <source>
        <strain evidence="3">S6-262</strain>
    </source>
</reference>
<dbReference type="EMBL" id="FOCF01000009">
    <property type="protein sequence ID" value="SEN61480.1"/>
    <property type="molecule type" value="Genomic_DNA"/>
</dbReference>
<evidence type="ECO:0000313" key="2">
    <source>
        <dbReference type="EMBL" id="SEN61480.1"/>
    </source>
</evidence>
<dbReference type="SUPFAM" id="SSF55781">
    <property type="entry name" value="GAF domain-like"/>
    <property type="match status" value="1"/>
</dbReference>
<dbReference type="PANTHER" id="PTHR43102:SF2">
    <property type="entry name" value="GAF DOMAIN-CONTAINING PROTEIN"/>
    <property type="match status" value="1"/>
</dbReference>
<dbReference type="RefSeq" id="WP_093666680.1">
    <property type="nucleotide sequence ID" value="NZ_FOCF01000009.1"/>
</dbReference>
<dbReference type="Proteomes" id="UP000199206">
    <property type="component" value="Unassembled WGS sequence"/>
</dbReference>
<feature type="transmembrane region" description="Helical" evidence="1">
    <location>
        <begin position="114"/>
        <end position="138"/>
    </location>
</feature>
<dbReference type="OrthoDB" id="7566663at2"/>
<keyword evidence="3" id="KW-1185">Reference proteome</keyword>
<sequence>MGISIFVPAPVWPGEESRNRAVEQSGLLKKHRDPGLIDICSRLKQTLRVDWAGVSIIYRDSQYVMASSGGMLGEYRRSTSLSAHVVAYPETVFYLLNASADERFAGSSFVDNGWISFFAGAAIFAGTQFALGALCLTCRTPRTAFDERSQQALIDAAASIH</sequence>
<dbReference type="PANTHER" id="PTHR43102">
    <property type="entry name" value="SLR1143 PROTEIN"/>
    <property type="match status" value="1"/>
</dbReference>
<keyword evidence="1" id="KW-1133">Transmembrane helix</keyword>
<name>A0A1H8HYH6_9SPHN</name>
<evidence type="ECO:0000256" key="1">
    <source>
        <dbReference type="SAM" id="Phobius"/>
    </source>
</evidence>
<dbReference type="STRING" id="1166340.SAMN05192583_3155"/>
<evidence type="ECO:0000313" key="3">
    <source>
        <dbReference type="Proteomes" id="UP000199206"/>
    </source>
</evidence>
<dbReference type="AlphaFoldDB" id="A0A1H8HYH6"/>
<keyword evidence="1" id="KW-0472">Membrane</keyword>